<name>A0A8J7A3E7_DESMC</name>
<organism evidence="1 2">
    <name type="scientific">Desmonostoc muscorum LEGE 12446</name>
    <dbReference type="NCBI Taxonomy" id="1828758"/>
    <lineage>
        <taxon>Bacteria</taxon>
        <taxon>Bacillati</taxon>
        <taxon>Cyanobacteriota</taxon>
        <taxon>Cyanophyceae</taxon>
        <taxon>Nostocales</taxon>
        <taxon>Nostocaceae</taxon>
        <taxon>Desmonostoc</taxon>
    </lineage>
</organism>
<keyword evidence="2" id="KW-1185">Reference proteome</keyword>
<proteinExistence type="predicted"/>
<reference evidence="1" key="1">
    <citation type="submission" date="2020-10" db="EMBL/GenBank/DDBJ databases">
        <authorList>
            <person name="Castelo-Branco R."/>
            <person name="Eusebio N."/>
            <person name="Adriana R."/>
            <person name="Vieira A."/>
            <person name="Brugerolle De Fraissinette N."/>
            <person name="Rezende De Castro R."/>
            <person name="Schneider M.P."/>
            <person name="Vasconcelos V."/>
            <person name="Leao P.N."/>
        </authorList>
    </citation>
    <scope>NUCLEOTIDE SEQUENCE</scope>
    <source>
        <strain evidence="1">LEGE 12446</strain>
    </source>
</reference>
<comment type="caution">
    <text evidence="1">The sequence shown here is derived from an EMBL/GenBank/DDBJ whole genome shotgun (WGS) entry which is preliminary data.</text>
</comment>
<protein>
    <submittedName>
        <fullName evidence="1">Uncharacterized protein</fullName>
    </submittedName>
</protein>
<gene>
    <name evidence="1" type="ORF">IQ276_28720</name>
</gene>
<dbReference type="EMBL" id="JADEXS010000564">
    <property type="protein sequence ID" value="MBE9026260.1"/>
    <property type="molecule type" value="Genomic_DNA"/>
</dbReference>
<dbReference type="RefSeq" id="WP_193921902.1">
    <property type="nucleotide sequence ID" value="NZ_JADEXS020000001.1"/>
</dbReference>
<accession>A0A8J7A3E7</accession>
<dbReference type="AlphaFoldDB" id="A0A8J7A3E7"/>
<dbReference type="Proteomes" id="UP000622533">
    <property type="component" value="Unassembled WGS sequence"/>
</dbReference>
<evidence type="ECO:0000313" key="1">
    <source>
        <dbReference type="EMBL" id="MBE9026260.1"/>
    </source>
</evidence>
<sequence length="62" mass="6625">MRLLQCLIFTENSGFERIFLAIVNSIARIDTIEGGGSNSVTAGILGLTQIPIPLLGNAFSLF</sequence>
<evidence type="ECO:0000313" key="2">
    <source>
        <dbReference type="Proteomes" id="UP000622533"/>
    </source>
</evidence>